<dbReference type="InterPro" id="IPR014036">
    <property type="entry name" value="DeoR-like_C"/>
</dbReference>
<dbReference type="Gene3D" id="1.10.10.10">
    <property type="entry name" value="Winged helix-like DNA-binding domain superfamily/Winged helix DNA-binding domain"/>
    <property type="match status" value="1"/>
</dbReference>
<dbReference type="SUPFAM" id="SSF100950">
    <property type="entry name" value="NagB/RpiA/CoA transferase-like"/>
    <property type="match status" value="1"/>
</dbReference>
<dbReference type="PANTHER" id="PTHR30363">
    <property type="entry name" value="HTH-TYPE TRANSCRIPTIONAL REGULATOR SRLR-RELATED"/>
    <property type="match status" value="1"/>
</dbReference>
<dbReference type="InterPro" id="IPR037171">
    <property type="entry name" value="NagB/RpiA_transferase-like"/>
</dbReference>
<dbReference type="Pfam" id="PF00455">
    <property type="entry name" value="DeoRC"/>
    <property type="match status" value="1"/>
</dbReference>
<feature type="domain" description="HTH deoR-type" evidence="4">
    <location>
        <begin position="6"/>
        <end position="61"/>
    </location>
</feature>
<reference evidence="5" key="1">
    <citation type="submission" date="2020-11" db="EMBL/GenBank/DDBJ databases">
        <title>Sequencing the genomes of 1000 actinobacteria strains.</title>
        <authorList>
            <person name="Klenk H.-P."/>
        </authorList>
    </citation>
    <scope>NUCLEOTIDE SEQUENCE</scope>
    <source>
        <strain evidence="5">DSM 26152</strain>
    </source>
</reference>
<gene>
    <name evidence="5" type="ORF">IW252_001264</name>
</gene>
<evidence type="ECO:0000256" key="3">
    <source>
        <dbReference type="ARBA" id="ARBA00023163"/>
    </source>
</evidence>
<evidence type="ECO:0000256" key="1">
    <source>
        <dbReference type="ARBA" id="ARBA00023015"/>
    </source>
</evidence>
<dbReference type="RefSeq" id="WP_196835797.1">
    <property type="nucleotide sequence ID" value="NZ_JADOTZ010000001.1"/>
</dbReference>
<keyword evidence="6" id="KW-1185">Reference proteome</keyword>
<keyword evidence="3" id="KW-0804">Transcription</keyword>
<name>A0A931GFC1_9MICC</name>
<evidence type="ECO:0000256" key="2">
    <source>
        <dbReference type="ARBA" id="ARBA00023125"/>
    </source>
</evidence>
<organism evidence="5 6">
    <name type="scientific">Zhihengliuella flava</name>
    <dbReference type="NCBI Taxonomy" id="1285193"/>
    <lineage>
        <taxon>Bacteria</taxon>
        <taxon>Bacillati</taxon>
        <taxon>Actinomycetota</taxon>
        <taxon>Actinomycetes</taxon>
        <taxon>Micrococcales</taxon>
        <taxon>Micrococcaceae</taxon>
        <taxon>Zhihengliuella</taxon>
    </lineage>
</organism>
<dbReference type="Gene3D" id="3.40.50.1360">
    <property type="match status" value="1"/>
</dbReference>
<accession>A0A931GFC1</accession>
<sequence length="267" mass="27892">MTEILPQQRRKLIEHTIEQYGQARVAELAAELDVSEMTVRRDLTYLEHLGVLVKVHGGAMRRGAPTSAEPGFTTKSALQTEEKDAIAAAAAALITPGSSVALSAGTTTFALAHHLTAVENLTVLTNSPRIAEVFWAADSPGRTVILTGGERTPSDALVGPIALESVRGLNVDAFFLGAHGISAERGLTTPNGLEAQLSRALLAAAARTVVVADHTKWGLTGLHSIAELNRVDTVVTDAALPAAARAELEGQDVSVVIAPEPSTPHVG</sequence>
<comment type="caution">
    <text evidence="5">The sequence shown here is derived from an EMBL/GenBank/DDBJ whole genome shotgun (WGS) entry which is preliminary data.</text>
</comment>
<dbReference type="PROSITE" id="PS00894">
    <property type="entry name" value="HTH_DEOR_1"/>
    <property type="match status" value="1"/>
</dbReference>
<dbReference type="GO" id="GO:0003700">
    <property type="term" value="F:DNA-binding transcription factor activity"/>
    <property type="evidence" value="ECO:0007669"/>
    <property type="project" value="InterPro"/>
</dbReference>
<dbReference type="PROSITE" id="PS51000">
    <property type="entry name" value="HTH_DEOR_2"/>
    <property type="match status" value="1"/>
</dbReference>
<dbReference type="PRINTS" id="PR00037">
    <property type="entry name" value="HTHLACR"/>
</dbReference>
<proteinExistence type="predicted"/>
<keyword evidence="1" id="KW-0805">Transcription regulation</keyword>
<evidence type="ECO:0000259" key="4">
    <source>
        <dbReference type="PROSITE" id="PS51000"/>
    </source>
</evidence>
<evidence type="ECO:0000313" key="5">
    <source>
        <dbReference type="EMBL" id="MBG6084497.1"/>
    </source>
</evidence>
<evidence type="ECO:0000313" key="6">
    <source>
        <dbReference type="Proteomes" id="UP000625033"/>
    </source>
</evidence>
<dbReference type="InterPro" id="IPR001034">
    <property type="entry name" value="DeoR_HTH"/>
</dbReference>
<protein>
    <submittedName>
        <fullName evidence="5">DeoR/GlpR family transcriptional regulator of sugar metabolism</fullName>
    </submittedName>
</protein>
<keyword evidence="2" id="KW-0238">DNA-binding</keyword>
<dbReference type="Pfam" id="PF08220">
    <property type="entry name" value="HTH_DeoR"/>
    <property type="match status" value="1"/>
</dbReference>
<dbReference type="InterPro" id="IPR018356">
    <property type="entry name" value="Tscrpt_reg_HTH_DeoR_CS"/>
</dbReference>
<dbReference type="Proteomes" id="UP000625033">
    <property type="component" value="Unassembled WGS sequence"/>
</dbReference>
<dbReference type="InterPro" id="IPR036388">
    <property type="entry name" value="WH-like_DNA-bd_sf"/>
</dbReference>
<dbReference type="InterPro" id="IPR036390">
    <property type="entry name" value="WH_DNA-bd_sf"/>
</dbReference>
<dbReference type="SUPFAM" id="SSF46785">
    <property type="entry name" value="Winged helix' DNA-binding domain"/>
    <property type="match status" value="1"/>
</dbReference>
<dbReference type="EMBL" id="JADOTZ010000001">
    <property type="protein sequence ID" value="MBG6084497.1"/>
    <property type="molecule type" value="Genomic_DNA"/>
</dbReference>
<dbReference type="AlphaFoldDB" id="A0A931GFC1"/>
<dbReference type="PANTHER" id="PTHR30363:SF44">
    <property type="entry name" value="AGA OPERON TRANSCRIPTIONAL REPRESSOR-RELATED"/>
    <property type="match status" value="1"/>
</dbReference>
<dbReference type="SMART" id="SM01134">
    <property type="entry name" value="DeoRC"/>
    <property type="match status" value="1"/>
</dbReference>
<dbReference type="GO" id="GO:0003677">
    <property type="term" value="F:DNA binding"/>
    <property type="evidence" value="ECO:0007669"/>
    <property type="project" value="UniProtKB-KW"/>
</dbReference>
<dbReference type="InterPro" id="IPR050313">
    <property type="entry name" value="Carb_Metab_HTH_regulators"/>
</dbReference>
<dbReference type="SMART" id="SM00420">
    <property type="entry name" value="HTH_DEOR"/>
    <property type="match status" value="1"/>
</dbReference>